<feature type="compositionally biased region" description="Low complexity" evidence="6">
    <location>
        <begin position="538"/>
        <end position="549"/>
    </location>
</feature>
<dbReference type="InterPro" id="IPR014352">
    <property type="entry name" value="FERM/acyl-CoA-bd_prot_sf"/>
</dbReference>
<evidence type="ECO:0000259" key="7">
    <source>
        <dbReference type="PROSITE" id="PS50057"/>
    </source>
</evidence>
<dbReference type="CDD" id="cd13184">
    <property type="entry name" value="FERM_C_4_1_family"/>
    <property type="match status" value="1"/>
</dbReference>
<dbReference type="InterPro" id="IPR035963">
    <property type="entry name" value="FERM_2"/>
</dbReference>
<feature type="compositionally biased region" description="Basic and acidic residues" evidence="6">
    <location>
        <begin position="858"/>
        <end position="871"/>
    </location>
</feature>
<evidence type="ECO:0000313" key="8">
    <source>
        <dbReference type="Ensembl" id="ENSORLP00015011159.1"/>
    </source>
</evidence>
<dbReference type="SMART" id="SM00295">
    <property type="entry name" value="B41"/>
    <property type="match status" value="1"/>
</dbReference>
<dbReference type="Pfam" id="PF04382">
    <property type="entry name" value="SAB"/>
    <property type="match status" value="1"/>
</dbReference>
<dbReference type="InterPro" id="IPR018979">
    <property type="entry name" value="FERM_N"/>
</dbReference>
<dbReference type="SMART" id="SM01195">
    <property type="entry name" value="FA"/>
    <property type="match status" value="1"/>
</dbReference>
<dbReference type="InterPro" id="IPR019748">
    <property type="entry name" value="FERM_central"/>
</dbReference>
<accession>A0A3P9HUF2</accession>
<keyword evidence="5" id="KW-0206">Cytoskeleton</keyword>
<dbReference type="InterPro" id="IPR019747">
    <property type="entry name" value="FERM_CS"/>
</dbReference>
<dbReference type="InterPro" id="IPR029071">
    <property type="entry name" value="Ubiquitin-like_domsf"/>
</dbReference>
<keyword evidence="4" id="KW-0009">Actin-binding</keyword>
<feature type="region of interest" description="Disordered" evidence="6">
    <location>
        <begin position="716"/>
        <end position="757"/>
    </location>
</feature>
<feature type="compositionally biased region" description="Low complexity" evidence="6">
    <location>
        <begin position="716"/>
        <end position="728"/>
    </location>
</feature>
<dbReference type="CDD" id="cd14473">
    <property type="entry name" value="FERM_B-lobe"/>
    <property type="match status" value="1"/>
</dbReference>
<dbReference type="SUPFAM" id="SSF50729">
    <property type="entry name" value="PH domain-like"/>
    <property type="match status" value="1"/>
</dbReference>
<dbReference type="InterPro" id="IPR000299">
    <property type="entry name" value="FERM_domain"/>
</dbReference>
<dbReference type="SUPFAM" id="SSF47031">
    <property type="entry name" value="Second domain of FERM"/>
    <property type="match status" value="1"/>
</dbReference>
<dbReference type="Gene3D" id="3.10.20.90">
    <property type="entry name" value="Phosphatidylinositol 3-kinase Catalytic Subunit, Chain A, domain 1"/>
    <property type="match status" value="1"/>
</dbReference>
<dbReference type="PANTHER" id="PTHR23280:SF21">
    <property type="entry name" value="PROTEIN 4.1 HOMOLOG"/>
    <property type="match status" value="1"/>
</dbReference>
<dbReference type="PIRSF" id="PIRSF002304">
    <property type="entry name" value="Membrane_skeletal_4_1"/>
    <property type="match status" value="1"/>
</dbReference>
<reference evidence="8" key="3">
    <citation type="submission" date="2025-08" db="UniProtKB">
        <authorList>
            <consortium name="Ensembl"/>
        </authorList>
    </citation>
    <scope>IDENTIFICATION</scope>
    <source>
        <strain evidence="8">HSOK</strain>
    </source>
</reference>
<dbReference type="GO" id="GO:0003779">
    <property type="term" value="F:actin binding"/>
    <property type="evidence" value="ECO:0007669"/>
    <property type="project" value="UniProtKB-KW"/>
</dbReference>
<evidence type="ECO:0000256" key="4">
    <source>
        <dbReference type="ARBA" id="ARBA00023203"/>
    </source>
</evidence>
<evidence type="ECO:0000313" key="9">
    <source>
        <dbReference type="Proteomes" id="UP000265200"/>
    </source>
</evidence>
<name>A0A3P9HUF2_ORYLA</name>
<dbReference type="InterPro" id="IPR007477">
    <property type="entry name" value="SAB_dom"/>
</dbReference>
<reference evidence="8 9" key="2">
    <citation type="submission" date="2017-04" db="EMBL/GenBank/DDBJ databases">
        <title>CpG methylation of centromeres and impact of large insertions on vertebrate speciation.</title>
        <authorList>
            <person name="Ichikawa K."/>
            <person name="Yoshimura J."/>
            <person name="Morishita S."/>
        </authorList>
    </citation>
    <scope>NUCLEOTIDE SEQUENCE</scope>
    <source>
        <strain evidence="8 9">HSOK</strain>
    </source>
</reference>
<dbReference type="InterPro" id="IPR018980">
    <property type="entry name" value="FERM_PH-like_C"/>
</dbReference>
<dbReference type="PANTHER" id="PTHR23280">
    <property type="entry name" value="4.1 G PROTEIN"/>
    <property type="match status" value="1"/>
</dbReference>
<dbReference type="FunFam" id="3.10.20.90:FF:000002">
    <property type="entry name" value="Erythrocyte protein band 4.1-like 3"/>
    <property type="match status" value="1"/>
</dbReference>
<feature type="domain" description="FERM" evidence="7">
    <location>
        <begin position="70"/>
        <end position="366"/>
    </location>
</feature>
<sequence>MATNPGTLQLTEEEFPLESTAHFTPKQGRESTLGQCPAQSSLANDSLSQLSSSSHITRSPARNPMNFRTMQVRVTLLDGSLFTCTVEKQARGLVLFEMVCEHLNLLEKDYFALWFRDVDGNKNWLDPAKQMKKQVRGIGWNFSFSVKFYPPDPSQLSEDISRYFLFLQLRQDIVSGHLPCSLATLTVLGSYCVQSELGDYDPDECSSDYVSEMAFAPNQTKDMEEKIMELHKTYRGMSPAEAEMHFLENVKKLSMYGVDLHHAKMAGTRIDCLSLTHSEDSEGVTIMLGVCSSGLLVYRDRLRINRFSWPKILKISYKRNNFFIKIRPEEFDQFESIIGFKLLNHRAAKRLWKVCVEHHSFFRLVSPEEPPKKFLTLGSKFHYIGRTQIQTRRASAQISRVPPNFPRCTSKRNILSRSLDGASQATPTSSVFGSPTISAFPKANGGTHSDMGLPLYQTSKPIAVRDLIPTVTPERKAEESGLEPAERFLMEQQAEAETDAKQQMEDLVEQQVEEARAKDVSLQSPLNPQKHDTKTELTDTTLDGDLTATESDRDEDLKTQGSLESPVEEQKVHTTISALRRSFLEQESGEKEMTEWDKRLASSPFNRTDDYPMIEPLELDQPKTTFDDMSPELTALMMSSREQESLRDHCLLKTVEKEEAVFLLTETCNLDQQIAETPQVATSFTWQPPSDPLSPGLGLMHTADDTFAADTQCVHDSSNANDANTDNNPGYTSEFRDEELSIEASSDSDENRSEASEDAISVLAQTAVEETTEAAVRQTKSPQRCKDAKCAAFTEQEFTEETEVPGRPCSVFSSFPVEDSRFNDSEDSGDSNDETARRFEDFPTSPFHQLTSWYTAHETQDPANRDNKQDESEPLQQTQTVNTSCTI</sequence>
<evidence type="ECO:0000256" key="3">
    <source>
        <dbReference type="ARBA" id="ARBA00022553"/>
    </source>
</evidence>
<evidence type="ECO:0000256" key="6">
    <source>
        <dbReference type="SAM" id="MobiDB-lite"/>
    </source>
</evidence>
<keyword evidence="2" id="KW-0963">Cytoplasm</keyword>
<evidence type="ECO:0000256" key="2">
    <source>
        <dbReference type="ARBA" id="ARBA00022490"/>
    </source>
</evidence>
<feature type="compositionally biased region" description="Polar residues" evidence="6">
    <location>
        <begin position="874"/>
        <end position="887"/>
    </location>
</feature>
<feature type="region of interest" description="Disordered" evidence="6">
    <location>
        <begin position="804"/>
        <end position="887"/>
    </location>
</feature>
<dbReference type="PROSITE" id="PS00660">
    <property type="entry name" value="FERM_1"/>
    <property type="match status" value="1"/>
</dbReference>
<dbReference type="GO" id="GO:0005856">
    <property type="term" value="C:cytoskeleton"/>
    <property type="evidence" value="ECO:0007669"/>
    <property type="project" value="UniProtKB-SubCell"/>
</dbReference>
<dbReference type="FunFam" id="2.30.29.30:FF:000001">
    <property type="entry name" value="Erythrocyte membrane protein band 4.1"/>
    <property type="match status" value="1"/>
</dbReference>
<evidence type="ECO:0000256" key="1">
    <source>
        <dbReference type="ARBA" id="ARBA00004245"/>
    </source>
</evidence>
<dbReference type="SMART" id="SM01196">
    <property type="entry name" value="FERM_C"/>
    <property type="match status" value="1"/>
</dbReference>
<dbReference type="PRINTS" id="PR00935">
    <property type="entry name" value="BAND41"/>
</dbReference>
<protein>
    <submittedName>
        <fullName evidence="8">Erythrocyte membrane protein band 4.1 like 3</fullName>
    </submittedName>
</protein>
<dbReference type="PROSITE" id="PS50057">
    <property type="entry name" value="FERM_3"/>
    <property type="match status" value="1"/>
</dbReference>
<dbReference type="Proteomes" id="UP000265200">
    <property type="component" value="Chromosome 20"/>
</dbReference>
<dbReference type="InterPro" id="IPR011993">
    <property type="entry name" value="PH-like_dom_sf"/>
</dbReference>
<reference evidence="8" key="4">
    <citation type="submission" date="2025-09" db="UniProtKB">
        <authorList>
            <consortium name="Ensembl"/>
        </authorList>
    </citation>
    <scope>IDENTIFICATION</scope>
    <source>
        <strain evidence="8">HSOK</strain>
    </source>
</reference>
<dbReference type="Gene3D" id="2.30.29.30">
    <property type="entry name" value="Pleckstrin-homology domain (PH domain)/Phosphotyrosine-binding domain (PTB)"/>
    <property type="match status" value="1"/>
</dbReference>
<comment type="subcellular location">
    <subcellularLocation>
        <location evidence="1">Cytoplasm</location>
        <location evidence="1">Cytoskeleton</location>
    </subcellularLocation>
</comment>
<dbReference type="GO" id="GO:0030866">
    <property type="term" value="P:cortical actin cytoskeleton organization"/>
    <property type="evidence" value="ECO:0007669"/>
    <property type="project" value="InterPro"/>
</dbReference>
<dbReference type="InterPro" id="IPR014847">
    <property type="entry name" value="FA"/>
</dbReference>
<evidence type="ECO:0000256" key="5">
    <source>
        <dbReference type="ARBA" id="ARBA00023212"/>
    </source>
</evidence>
<dbReference type="Pfam" id="PF09380">
    <property type="entry name" value="FERM_C"/>
    <property type="match status" value="1"/>
</dbReference>
<dbReference type="Pfam" id="PF08736">
    <property type="entry name" value="FA"/>
    <property type="match status" value="1"/>
</dbReference>
<dbReference type="AlphaFoldDB" id="A0A3P9HUF2"/>
<keyword evidence="3" id="KW-0597">Phosphoprotein</keyword>
<dbReference type="Gene3D" id="1.20.80.10">
    <property type="match status" value="1"/>
</dbReference>
<dbReference type="InterPro" id="IPR019749">
    <property type="entry name" value="Band_41_domain"/>
</dbReference>
<dbReference type="SUPFAM" id="SSF54236">
    <property type="entry name" value="Ubiquitin-like"/>
    <property type="match status" value="1"/>
</dbReference>
<dbReference type="PROSITE" id="PS00661">
    <property type="entry name" value="FERM_2"/>
    <property type="match status" value="1"/>
</dbReference>
<dbReference type="Pfam" id="PF00373">
    <property type="entry name" value="FERM_M"/>
    <property type="match status" value="1"/>
</dbReference>
<reference key="1">
    <citation type="journal article" date="2007" name="Nature">
        <title>The medaka draft genome and insights into vertebrate genome evolution.</title>
        <authorList>
            <person name="Kasahara M."/>
            <person name="Naruse K."/>
            <person name="Sasaki S."/>
            <person name="Nakatani Y."/>
            <person name="Qu W."/>
            <person name="Ahsan B."/>
            <person name="Yamada T."/>
            <person name="Nagayasu Y."/>
            <person name="Doi K."/>
            <person name="Kasai Y."/>
            <person name="Jindo T."/>
            <person name="Kobayashi D."/>
            <person name="Shimada A."/>
            <person name="Toyoda A."/>
            <person name="Kuroki Y."/>
            <person name="Fujiyama A."/>
            <person name="Sasaki T."/>
            <person name="Shimizu A."/>
            <person name="Asakawa S."/>
            <person name="Shimizu N."/>
            <person name="Hashimoto S."/>
            <person name="Yang J."/>
            <person name="Lee Y."/>
            <person name="Matsushima K."/>
            <person name="Sugano S."/>
            <person name="Sakaizumi M."/>
            <person name="Narita T."/>
            <person name="Ohishi K."/>
            <person name="Haga S."/>
            <person name="Ohta F."/>
            <person name="Nomoto H."/>
            <person name="Nogata K."/>
            <person name="Morishita T."/>
            <person name="Endo T."/>
            <person name="Shin-I T."/>
            <person name="Takeda H."/>
            <person name="Morishita S."/>
            <person name="Kohara Y."/>
        </authorList>
    </citation>
    <scope>NUCLEOTIDE SEQUENCE [LARGE SCALE GENOMIC DNA]</scope>
    <source>
        <strain>Hd-rR</strain>
    </source>
</reference>
<dbReference type="Pfam" id="PF09379">
    <property type="entry name" value="FERM_N"/>
    <property type="match status" value="1"/>
</dbReference>
<proteinExistence type="predicted"/>
<feature type="region of interest" description="Disordered" evidence="6">
    <location>
        <begin position="510"/>
        <end position="574"/>
    </location>
</feature>
<organism evidence="8 9">
    <name type="scientific">Oryzias latipes</name>
    <name type="common">Japanese rice fish</name>
    <name type="synonym">Japanese killifish</name>
    <dbReference type="NCBI Taxonomy" id="8090"/>
    <lineage>
        <taxon>Eukaryota</taxon>
        <taxon>Metazoa</taxon>
        <taxon>Chordata</taxon>
        <taxon>Craniata</taxon>
        <taxon>Vertebrata</taxon>
        <taxon>Euteleostomi</taxon>
        <taxon>Actinopterygii</taxon>
        <taxon>Neopterygii</taxon>
        <taxon>Teleostei</taxon>
        <taxon>Neoteleostei</taxon>
        <taxon>Acanthomorphata</taxon>
        <taxon>Ovalentaria</taxon>
        <taxon>Atherinomorphae</taxon>
        <taxon>Beloniformes</taxon>
        <taxon>Adrianichthyidae</taxon>
        <taxon>Oryziinae</taxon>
        <taxon>Oryzias</taxon>
    </lineage>
</organism>
<dbReference type="Ensembl" id="ENSORLT00015017908.1">
    <property type="protein sequence ID" value="ENSORLP00015011159.1"/>
    <property type="gene ID" value="ENSORLG00015011947.1"/>
</dbReference>
<dbReference type="FunFam" id="1.20.80.10:FF:000001">
    <property type="entry name" value="Erythrocyte membrane protein band 4.1"/>
    <property type="match status" value="1"/>
</dbReference>